<proteinExistence type="predicted"/>
<evidence type="ECO:0000313" key="2">
    <source>
        <dbReference type="Proteomes" id="UP000807025"/>
    </source>
</evidence>
<accession>A0A9P6D6F8</accession>
<dbReference type="OrthoDB" id="10413110at2759"/>
<organism evidence="1 2">
    <name type="scientific">Pleurotus eryngii</name>
    <name type="common">Boletus of the steppes</name>
    <dbReference type="NCBI Taxonomy" id="5323"/>
    <lineage>
        <taxon>Eukaryota</taxon>
        <taxon>Fungi</taxon>
        <taxon>Dikarya</taxon>
        <taxon>Basidiomycota</taxon>
        <taxon>Agaricomycotina</taxon>
        <taxon>Agaricomycetes</taxon>
        <taxon>Agaricomycetidae</taxon>
        <taxon>Agaricales</taxon>
        <taxon>Pleurotineae</taxon>
        <taxon>Pleurotaceae</taxon>
        <taxon>Pleurotus</taxon>
    </lineage>
</organism>
<sequence length="159" mass="17452">MSSLHFNLVVTQYQQMLKLLGQAIVSSFCDQYAVSTTPSPGRADAADAADTARDFAYSPSKAPKAARLAILGSVLNFALSMCVLVDYINMDRGREWGWKWGWTWGRSVGDDINLGELFGVGADKTVTFVLGDPAFTRQWREVIAGSARSRENIVVIEVN</sequence>
<name>A0A9P6D6F8_PLEER</name>
<dbReference type="AlphaFoldDB" id="A0A9P6D6F8"/>
<keyword evidence="2" id="KW-1185">Reference proteome</keyword>
<dbReference type="Proteomes" id="UP000807025">
    <property type="component" value="Unassembled WGS sequence"/>
</dbReference>
<evidence type="ECO:0000313" key="1">
    <source>
        <dbReference type="EMBL" id="KAF9492952.1"/>
    </source>
</evidence>
<gene>
    <name evidence="1" type="ORF">BDN71DRAFT_1509052</name>
</gene>
<reference evidence="1" key="1">
    <citation type="submission" date="2020-11" db="EMBL/GenBank/DDBJ databases">
        <authorList>
            <consortium name="DOE Joint Genome Institute"/>
            <person name="Ahrendt S."/>
            <person name="Riley R."/>
            <person name="Andreopoulos W."/>
            <person name="Labutti K."/>
            <person name="Pangilinan J."/>
            <person name="Ruiz-Duenas F.J."/>
            <person name="Barrasa J.M."/>
            <person name="Sanchez-Garcia M."/>
            <person name="Camarero S."/>
            <person name="Miyauchi S."/>
            <person name="Serrano A."/>
            <person name="Linde D."/>
            <person name="Babiker R."/>
            <person name="Drula E."/>
            <person name="Ayuso-Fernandez I."/>
            <person name="Pacheco R."/>
            <person name="Padilla G."/>
            <person name="Ferreira P."/>
            <person name="Barriuso J."/>
            <person name="Kellner H."/>
            <person name="Castanera R."/>
            <person name="Alfaro M."/>
            <person name="Ramirez L."/>
            <person name="Pisabarro A.G."/>
            <person name="Kuo A."/>
            <person name="Tritt A."/>
            <person name="Lipzen A."/>
            <person name="He G."/>
            <person name="Yan M."/>
            <person name="Ng V."/>
            <person name="Cullen D."/>
            <person name="Martin F."/>
            <person name="Rosso M.-N."/>
            <person name="Henrissat B."/>
            <person name="Hibbett D."/>
            <person name="Martinez A.T."/>
            <person name="Grigoriev I.V."/>
        </authorList>
    </citation>
    <scope>NUCLEOTIDE SEQUENCE</scope>
    <source>
        <strain evidence="1">ATCC 90797</strain>
    </source>
</reference>
<protein>
    <submittedName>
        <fullName evidence="1">Uncharacterized protein</fullName>
    </submittedName>
</protein>
<dbReference type="EMBL" id="MU154593">
    <property type="protein sequence ID" value="KAF9492952.1"/>
    <property type="molecule type" value="Genomic_DNA"/>
</dbReference>
<comment type="caution">
    <text evidence="1">The sequence shown here is derived from an EMBL/GenBank/DDBJ whole genome shotgun (WGS) entry which is preliminary data.</text>
</comment>